<dbReference type="EMBL" id="AP028947">
    <property type="protein sequence ID" value="BET25709.1"/>
    <property type="molecule type" value="Genomic_DNA"/>
</dbReference>
<accession>A0AA86M8D5</accession>
<reference evidence="2 3" key="1">
    <citation type="submission" date="2023-10" db="EMBL/GenBank/DDBJ databases">
        <title>Complete Genome Sequence of Limnobacter thiooxidans CS-K2T, Isolated from freshwater lake sediments in Bavaria, Germany.</title>
        <authorList>
            <person name="Naruki M."/>
            <person name="Watanabe A."/>
            <person name="Warashina T."/>
            <person name="Morita T."/>
            <person name="Arakawa K."/>
        </authorList>
    </citation>
    <scope>NUCLEOTIDE SEQUENCE [LARGE SCALE GENOMIC DNA]</scope>
    <source>
        <strain evidence="2 3">CS-K2</strain>
    </source>
</reference>
<protein>
    <submittedName>
        <fullName evidence="2">Uncharacterized protein</fullName>
    </submittedName>
</protein>
<evidence type="ECO:0000256" key="1">
    <source>
        <dbReference type="SAM" id="MobiDB-lite"/>
    </source>
</evidence>
<proteinExistence type="predicted"/>
<dbReference type="RefSeq" id="WP_130556759.1">
    <property type="nucleotide sequence ID" value="NZ_AP028947.1"/>
</dbReference>
<sequence length="721" mass="80242">MSLNSISGNQPVQGQPQLNREIQNNQSPVSQASREIGTSLMKDLPRVPLEEASALAKPVMRLYAMLSNLTFRFKSFFSPGSLTGNQDLPFPFKLSYQIQSLDRAEGTISGHPAFEVPRSSLLARIAHTRQGLVQIQSGTEKCLGSTIWNCLRSPEFEQGIALNDDQKIVGCYKKELGFRTTQWCLQVYDSSEGETVEVPITVFKIENQLPEHADEPEKLVKARMLLENLADIKVAMDSHLEAIHPAYRDSVMQPMVLCDSQPQLANLVVAQEELLSRLYSGQCTSIHQMDMQIDEVLHMVSPERTLFESKEEQFSFYANVMDAFENHHTEVLTRKSMAHAHEIRASRRHMPVPDFPINTIPLGVVKAPVRTKPETPTVVQRVAVQRLQADVSPPTLEGKSPLTRPSLLTKDQADPKPLQAYREPLKQAQCSVNAVNTFFQNEIVTSEKMASLTIKAMKEFSGDMSGITGLGRPEILEAIEHGESITIEKSAFLAAAPSDKKPELNLFDHTTPKQQWEELINVIKPLGPGKEWVNNKDELNGIQELTITPSAWLSAYAEVGLDMVTKVVKETLETRGDNPDWSHLPEDVDSMNLDTEDKIAQFAEDIQANVPVYMNLKKELSLIVLVGSGGNSGNHFYTISYNKESDSWISLDSDRTEKADVQPCKEFCNKDTKLKDALLTHRVKAIVVPKLYVKGDNLKQAAGDALDSSGATDSSIHTKAD</sequence>
<keyword evidence="3" id="KW-1185">Reference proteome</keyword>
<dbReference type="AlphaFoldDB" id="A0AA86M8D5"/>
<feature type="region of interest" description="Disordered" evidence="1">
    <location>
        <begin position="1"/>
        <end position="33"/>
    </location>
</feature>
<evidence type="ECO:0000313" key="3">
    <source>
        <dbReference type="Proteomes" id="UP001329151"/>
    </source>
</evidence>
<dbReference type="KEGG" id="lto:RGQ30_12100"/>
<evidence type="ECO:0000313" key="2">
    <source>
        <dbReference type="EMBL" id="BET25709.1"/>
    </source>
</evidence>
<dbReference type="Proteomes" id="UP001329151">
    <property type="component" value="Chromosome"/>
</dbReference>
<organism evidence="2 3">
    <name type="scientific">Limnobacter thiooxidans</name>
    <dbReference type="NCBI Taxonomy" id="131080"/>
    <lineage>
        <taxon>Bacteria</taxon>
        <taxon>Pseudomonadati</taxon>
        <taxon>Pseudomonadota</taxon>
        <taxon>Betaproteobacteria</taxon>
        <taxon>Burkholderiales</taxon>
        <taxon>Burkholderiaceae</taxon>
        <taxon>Limnobacter</taxon>
    </lineage>
</organism>
<name>A0AA86M8D5_9BURK</name>
<gene>
    <name evidence="2" type="ORF">RGQ30_12100</name>
</gene>